<organism evidence="2">
    <name type="scientific">Arundo donax</name>
    <name type="common">Giant reed</name>
    <name type="synonym">Donax arundinaceus</name>
    <dbReference type="NCBI Taxonomy" id="35708"/>
    <lineage>
        <taxon>Eukaryota</taxon>
        <taxon>Viridiplantae</taxon>
        <taxon>Streptophyta</taxon>
        <taxon>Embryophyta</taxon>
        <taxon>Tracheophyta</taxon>
        <taxon>Spermatophyta</taxon>
        <taxon>Magnoliopsida</taxon>
        <taxon>Liliopsida</taxon>
        <taxon>Poales</taxon>
        <taxon>Poaceae</taxon>
        <taxon>PACMAD clade</taxon>
        <taxon>Arundinoideae</taxon>
        <taxon>Arundineae</taxon>
        <taxon>Arundo</taxon>
    </lineage>
</organism>
<protein>
    <submittedName>
        <fullName evidence="2">Uncharacterized protein</fullName>
    </submittedName>
</protein>
<name>A0A0A9H7A2_ARUDO</name>
<accession>A0A0A9H7A2</accession>
<feature type="region of interest" description="Disordered" evidence="1">
    <location>
        <begin position="1"/>
        <end position="20"/>
    </location>
</feature>
<evidence type="ECO:0000313" key="2">
    <source>
        <dbReference type="EMBL" id="JAE28793.1"/>
    </source>
</evidence>
<proteinExistence type="predicted"/>
<evidence type="ECO:0000256" key="1">
    <source>
        <dbReference type="SAM" id="MobiDB-lite"/>
    </source>
</evidence>
<dbReference type="AlphaFoldDB" id="A0A0A9H7A2"/>
<reference evidence="2" key="1">
    <citation type="submission" date="2014-09" db="EMBL/GenBank/DDBJ databases">
        <authorList>
            <person name="Magalhaes I.L.F."/>
            <person name="Oliveira U."/>
            <person name="Santos F.R."/>
            <person name="Vidigal T.H.D.A."/>
            <person name="Brescovit A.D."/>
            <person name="Santos A.J."/>
        </authorList>
    </citation>
    <scope>NUCLEOTIDE SEQUENCE</scope>
    <source>
        <tissue evidence="2">Shoot tissue taken approximately 20 cm above the soil surface</tissue>
    </source>
</reference>
<dbReference type="EMBL" id="GBRH01169103">
    <property type="protein sequence ID" value="JAE28793.1"/>
    <property type="molecule type" value="Transcribed_RNA"/>
</dbReference>
<sequence>MDLGSRTVPNRALNTKIRRY</sequence>
<reference evidence="2" key="2">
    <citation type="journal article" date="2015" name="Data Brief">
        <title>Shoot transcriptome of the giant reed, Arundo donax.</title>
        <authorList>
            <person name="Barrero R.A."/>
            <person name="Guerrero F.D."/>
            <person name="Moolhuijzen P."/>
            <person name="Goolsby J.A."/>
            <person name="Tidwell J."/>
            <person name="Bellgard S.E."/>
            <person name="Bellgard M.I."/>
        </authorList>
    </citation>
    <scope>NUCLEOTIDE SEQUENCE</scope>
    <source>
        <tissue evidence="2">Shoot tissue taken approximately 20 cm above the soil surface</tissue>
    </source>
</reference>